<keyword evidence="2" id="KW-0325">Glycoprotein</keyword>
<evidence type="ECO:0000313" key="4">
    <source>
        <dbReference type="Proteomes" id="UP000184546"/>
    </source>
</evidence>
<keyword evidence="1" id="KW-0378">Hydrolase</keyword>
<dbReference type="VEuPathDB" id="FungiDB:ASPACDRAFT_44676"/>
<evidence type="ECO:0000256" key="1">
    <source>
        <dbReference type="ARBA" id="ARBA00022801"/>
    </source>
</evidence>
<evidence type="ECO:0000256" key="2">
    <source>
        <dbReference type="ARBA" id="ARBA00023180"/>
    </source>
</evidence>
<gene>
    <name evidence="3" type="ORF">ASPACDRAFT_44676</name>
</gene>
<organism evidence="3 4">
    <name type="scientific">Aspergillus aculeatus (strain ATCC 16872 / CBS 172.66 / WB 5094)</name>
    <dbReference type="NCBI Taxonomy" id="690307"/>
    <lineage>
        <taxon>Eukaryota</taxon>
        <taxon>Fungi</taxon>
        <taxon>Dikarya</taxon>
        <taxon>Ascomycota</taxon>
        <taxon>Pezizomycotina</taxon>
        <taxon>Eurotiomycetes</taxon>
        <taxon>Eurotiomycetidae</taxon>
        <taxon>Eurotiales</taxon>
        <taxon>Aspergillaceae</taxon>
        <taxon>Aspergillus</taxon>
        <taxon>Aspergillus subgen. Circumdati</taxon>
    </lineage>
</organism>
<name>A0A1L9WS69_ASPA1</name>
<evidence type="ECO:0000313" key="3">
    <source>
        <dbReference type="EMBL" id="OJJ99045.1"/>
    </source>
</evidence>
<reference evidence="4" key="1">
    <citation type="journal article" date="2017" name="Genome Biol.">
        <title>Comparative genomics reveals high biological diversity and specific adaptations in the industrially and medically important fungal genus Aspergillus.</title>
        <authorList>
            <person name="de Vries R.P."/>
            <person name="Riley R."/>
            <person name="Wiebenga A."/>
            <person name="Aguilar-Osorio G."/>
            <person name="Amillis S."/>
            <person name="Uchima C.A."/>
            <person name="Anderluh G."/>
            <person name="Asadollahi M."/>
            <person name="Askin M."/>
            <person name="Barry K."/>
            <person name="Battaglia E."/>
            <person name="Bayram O."/>
            <person name="Benocci T."/>
            <person name="Braus-Stromeyer S.A."/>
            <person name="Caldana C."/>
            <person name="Canovas D."/>
            <person name="Cerqueira G.C."/>
            <person name="Chen F."/>
            <person name="Chen W."/>
            <person name="Choi C."/>
            <person name="Clum A."/>
            <person name="Dos Santos R.A."/>
            <person name="Damasio A.R."/>
            <person name="Diallinas G."/>
            <person name="Emri T."/>
            <person name="Fekete E."/>
            <person name="Flipphi M."/>
            <person name="Freyberg S."/>
            <person name="Gallo A."/>
            <person name="Gournas C."/>
            <person name="Habgood R."/>
            <person name="Hainaut M."/>
            <person name="Harispe M.L."/>
            <person name="Henrissat B."/>
            <person name="Hilden K.S."/>
            <person name="Hope R."/>
            <person name="Hossain A."/>
            <person name="Karabika E."/>
            <person name="Karaffa L."/>
            <person name="Karanyi Z."/>
            <person name="Krasevec N."/>
            <person name="Kuo A."/>
            <person name="Kusch H."/>
            <person name="LaButti K."/>
            <person name="Lagendijk E.L."/>
            <person name="Lapidus A."/>
            <person name="Levasseur A."/>
            <person name="Lindquist E."/>
            <person name="Lipzen A."/>
            <person name="Logrieco A.F."/>
            <person name="MacCabe A."/>
            <person name="Maekelae M.R."/>
            <person name="Malavazi I."/>
            <person name="Melin P."/>
            <person name="Meyer V."/>
            <person name="Mielnichuk N."/>
            <person name="Miskei M."/>
            <person name="Molnar A.P."/>
            <person name="Mule G."/>
            <person name="Ngan C.Y."/>
            <person name="Orejas M."/>
            <person name="Orosz E."/>
            <person name="Ouedraogo J.P."/>
            <person name="Overkamp K.M."/>
            <person name="Park H.-S."/>
            <person name="Perrone G."/>
            <person name="Piumi F."/>
            <person name="Punt P.J."/>
            <person name="Ram A.F."/>
            <person name="Ramon A."/>
            <person name="Rauscher S."/>
            <person name="Record E."/>
            <person name="Riano-Pachon D.M."/>
            <person name="Robert V."/>
            <person name="Roehrig J."/>
            <person name="Ruller R."/>
            <person name="Salamov A."/>
            <person name="Salih N.S."/>
            <person name="Samson R.A."/>
            <person name="Sandor E."/>
            <person name="Sanguinetti M."/>
            <person name="Schuetze T."/>
            <person name="Sepcic K."/>
            <person name="Shelest E."/>
            <person name="Sherlock G."/>
            <person name="Sophianopoulou V."/>
            <person name="Squina F.M."/>
            <person name="Sun H."/>
            <person name="Susca A."/>
            <person name="Todd R.B."/>
            <person name="Tsang A."/>
            <person name="Unkles S.E."/>
            <person name="van de Wiele N."/>
            <person name="van Rossen-Uffink D."/>
            <person name="Oliveira J.V."/>
            <person name="Vesth T.C."/>
            <person name="Visser J."/>
            <person name="Yu J.-H."/>
            <person name="Zhou M."/>
            <person name="Andersen M.R."/>
            <person name="Archer D.B."/>
            <person name="Baker S.E."/>
            <person name="Benoit I."/>
            <person name="Brakhage A.A."/>
            <person name="Braus G.H."/>
            <person name="Fischer R."/>
            <person name="Frisvad J.C."/>
            <person name="Goldman G.H."/>
            <person name="Houbraken J."/>
            <person name="Oakley B."/>
            <person name="Pocsi I."/>
            <person name="Scazzocchio C."/>
            <person name="Seiboth B."/>
            <person name="vanKuyk P.A."/>
            <person name="Wortman J."/>
            <person name="Dyer P.S."/>
            <person name="Grigoriev I.V."/>
        </authorList>
    </citation>
    <scope>NUCLEOTIDE SEQUENCE [LARGE SCALE GENOMIC DNA]</scope>
    <source>
        <strain evidence="4">ATCC 16872 / CBS 172.66 / WB 5094</strain>
    </source>
</reference>
<dbReference type="STRING" id="690307.A0A1L9WS69"/>
<dbReference type="InterPro" id="IPR029052">
    <property type="entry name" value="Metallo-depent_PP-like"/>
</dbReference>
<dbReference type="SUPFAM" id="SSF56300">
    <property type="entry name" value="Metallo-dependent phosphatases"/>
    <property type="match status" value="1"/>
</dbReference>
<dbReference type="GeneID" id="30975277"/>
<sequence>MGSTDVFHDASPHFDQFINPYQSTIVAMFFGHTHMDQFEISWSDYQAQTTENGASVSYIAPSVSPLSGIPAFRIYTVHPITFGVLDIEIYSADIDAEDFHLRPLWRRTASIREEYGGVNVTRVLETNYTAFDSYWPKNLAPFTFSFKERTLALTLDSLEDAI</sequence>
<keyword evidence="4" id="KW-1185">Reference proteome</keyword>
<dbReference type="OrthoDB" id="282973at2759"/>
<dbReference type="RefSeq" id="XP_020055385.1">
    <property type="nucleotide sequence ID" value="XM_020201463.1"/>
</dbReference>
<dbReference type="GO" id="GO:0008081">
    <property type="term" value="F:phosphoric diester hydrolase activity"/>
    <property type="evidence" value="ECO:0007669"/>
    <property type="project" value="TreeGrafter"/>
</dbReference>
<protein>
    <recommendedName>
        <fullName evidence="5">Calcineurin-like phosphoesterase domain-containing protein</fullName>
    </recommendedName>
</protein>
<dbReference type="PANTHER" id="PTHR10340:SF34">
    <property type="entry name" value="SPHINGOMYELIN PHOSPHODIESTERASE"/>
    <property type="match status" value="1"/>
</dbReference>
<dbReference type="AlphaFoldDB" id="A0A1L9WS69"/>
<dbReference type="PANTHER" id="PTHR10340">
    <property type="entry name" value="SPHINGOMYELIN PHOSPHODIESTERASE"/>
    <property type="match status" value="1"/>
</dbReference>
<proteinExistence type="predicted"/>
<dbReference type="Proteomes" id="UP000184546">
    <property type="component" value="Unassembled WGS sequence"/>
</dbReference>
<dbReference type="EMBL" id="KV878979">
    <property type="protein sequence ID" value="OJJ99045.1"/>
    <property type="molecule type" value="Genomic_DNA"/>
</dbReference>
<evidence type="ECO:0008006" key="5">
    <source>
        <dbReference type="Google" id="ProtNLM"/>
    </source>
</evidence>
<accession>A0A1L9WS69</accession>